<dbReference type="RefSeq" id="WP_258543599.1">
    <property type="nucleotide sequence ID" value="NZ_OU015584.1"/>
</dbReference>
<dbReference type="InterPro" id="IPR052918">
    <property type="entry name" value="Motility_Chemotaxis_Reg"/>
</dbReference>
<dbReference type="PANTHER" id="PTHR35580">
    <property type="entry name" value="CELL SURFACE GLYCOPROTEIN (S-LAYER PROTEIN)-LIKE PROTEIN"/>
    <property type="match status" value="1"/>
</dbReference>
<feature type="domain" description="PKD" evidence="2">
    <location>
        <begin position="1149"/>
        <end position="1182"/>
    </location>
</feature>
<feature type="domain" description="PKD" evidence="2">
    <location>
        <begin position="976"/>
        <end position="1009"/>
    </location>
</feature>
<dbReference type="Pfam" id="PF18911">
    <property type="entry name" value="PKD_4"/>
    <property type="match status" value="2"/>
</dbReference>
<dbReference type="Pfam" id="PF00801">
    <property type="entry name" value="PKD"/>
    <property type="match status" value="1"/>
</dbReference>
<dbReference type="InterPro" id="IPR022409">
    <property type="entry name" value="PKD/Chitinase_dom"/>
</dbReference>
<proteinExistence type="predicted"/>
<accession>A0A916JQ78</accession>
<protein>
    <recommendedName>
        <fullName evidence="2">PKD domain-containing protein</fullName>
    </recommendedName>
</protein>
<dbReference type="KEGG" id="ptan:CRYO30217_03425"/>
<dbReference type="NCBIfam" id="TIGR04131">
    <property type="entry name" value="Bac_Flav_CTERM"/>
    <property type="match status" value="1"/>
</dbReference>
<feature type="signal peptide" evidence="1">
    <location>
        <begin position="1"/>
        <end position="24"/>
    </location>
</feature>
<evidence type="ECO:0000313" key="3">
    <source>
        <dbReference type="EMBL" id="CAG5087235.1"/>
    </source>
</evidence>
<dbReference type="Gene3D" id="2.60.40.10">
    <property type="entry name" value="Immunoglobulins"/>
    <property type="match status" value="6"/>
</dbReference>
<evidence type="ECO:0000259" key="2">
    <source>
        <dbReference type="PROSITE" id="PS50093"/>
    </source>
</evidence>
<dbReference type="InterPro" id="IPR026341">
    <property type="entry name" value="T9SS_type_B"/>
</dbReference>
<feature type="domain" description="PKD" evidence="2">
    <location>
        <begin position="780"/>
        <end position="838"/>
    </location>
</feature>
<dbReference type="InterPro" id="IPR013783">
    <property type="entry name" value="Ig-like_fold"/>
</dbReference>
<dbReference type="CDD" id="cd00146">
    <property type="entry name" value="PKD"/>
    <property type="match status" value="4"/>
</dbReference>
<dbReference type="PROSITE" id="PS50093">
    <property type="entry name" value="PKD"/>
    <property type="match status" value="6"/>
</dbReference>
<name>A0A916JQ78_9FLAO</name>
<feature type="chain" id="PRO_5036789295" description="PKD domain-containing protein" evidence="1">
    <location>
        <begin position="25"/>
        <end position="1380"/>
    </location>
</feature>
<evidence type="ECO:0000256" key="1">
    <source>
        <dbReference type="SAM" id="SignalP"/>
    </source>
</evidence>
<feature type="domain" description="PKD" evidence="2">
    <location>
        <begin position="1227"/>
        <end position="1269"/>
    </location>
</feature>
<evidence type="ECO:0000313" key="4">
    <source>
        <dbReference type="Proteomes" id="UP000683507"/>
    </source>
</evidence>
<dbReference type="InterPro" id="IPR057708">
    <property type="entry name" value="DUF7948"/>
</dbReference>
<keyword evidence="4" id="KW-1185">Reference proteome</keyword>
<dbReference type="Pfam" id="PF13585">
    <property type="entry name" value="CHU_C"/>
    <property type="match status" value="1"/>
</dbReference>
<dbReference type="EMBL" id="OU015584">
    <property type="protein sequence ID" value="CAG5087235.1"/>
    <property type="molecule type" value="Genomic_DNA"/>
</dbReference>
<dbReference type="SUPFAM" id="SSF49299">
    <property type="entry name" value="PKD domain"/>
    <property type="match status" value="6"/>
</dbReference>
<feature type="domain" description="PKD" evidence="2">
    <location>
        <begin position="891"/>
        <end position="925"/>
    </location>
</feature>
<dbReference type="InterPro" id="IPR000601">
    <property type="entry name" value="PKD_dom"/>
</dbReference>
<feature type="domain" description="PKD" evidence="2">
    <location>
        <begin position="1055"/>
        <end position="1094"/>
    </location>
</feature>
<dbReference type="Pfam" id="PF25778">
    <property type="entry name" value="DUF7948"/>
    <property type="match status" value="1"/>
</dbReference>
<reference evidence="3" key="1">
    <citation type="submission" date="2021-04" db="EMBL/GenBank/DDBJ databases">
        <authorList>
            <person name="Rodrigo-Torres L."/>
            <person name="Arahal R. D."/>
            <person name="Lucena T."/>
        </authorList>
    </citation>
    <scope>NUCLEOTIDE SEQUENCE</scope>
    <source>
        <strain evidence="3">AS29M-1</strain>
    </source>
</reference>
<gene>
    <name evidence="3" type="ORF">CRYO30217_03425</name>
</gene>
<dbReference type="PANTHER" id="PTHR35580:SF1">
    <property type="entry name" value="PHYTASE-LIKE DOMAIN-CONTAINING PROTEIN"/>
    <property type="match status" value="1"/>
</dbReference>
<dbReference type="Proteomes" id="UP000683507">
    <property type="component" value="Chromosome"/>
</dbReference>
<sequence>MNKLYILKAAAFLFILLFAAPFFAHNDIQRGFHFTENKGQFDERVEYQCRLHLGNLFLEKNRFTFDLFDPVGLSEMHEPKAKDVKDINPFFTKTENSTSKYEASEGLSKHAYSMTFLGASANPETKGNERLSGYKNYYFGNDKTKWTSEVSSYRGVSYENMYPGINVEIYSQLKYLKYDIIVSPNTDPDQIKISYDGIEGLKVLENGDLEVQLSKQRVREAKLSAYQVIDGSQKTVPCEFKIIDGNIVTFNFPNGFDENYELIIDPVWVFSTLTGSTADNWGYTSTYDSQGNLYAAGIAFSTGYPTTTGAYQTSFAGGDIDISVSKFSANGSNLLFSTYLGGSSVELPHSLVVDSQDNLVMLTSTSSSNFPVTAGCYDNTFNLGFNNTTTSTNITFTNGSDIALVKFNSNGTSLLGSTFVGGTDNEGLNESFDLNYADDVRGEVVLDANDDIYVATSVFSDDFPTTTGSSINNGSGYGSQDAAVFKMSSDLSSLLWGSYYGGTGNDASYSIRVSPVNGDVFICGGSLSSDLPMGGSSLNGGYIGSGDGFIASFDGSNGSFLNSTYLGTTSYDQSFIIEIDDDGDVYALGQTKGSYPVFNAPYSNANGSQFIQKISPDLSTSIFSTVFGSGRSTVDISPTAFLVDDCENIYVAGWGGATNSEGHVGGMPLTSDAQQSTTDQSDFYFMVMERDASSLLYGTYFGDPSSDEHVDGGTSRFDKKGVVYQAVCAGCGGGSFPTTPGVYSSTNGSSNCNLGAIKFEMNFQGVQANASIPEDITLCTSPYSVDFDAPTTDAPPSAEWIYGDGNTSGIIGGSVSPTHVYADTGSYQITYIAIDPASCNVRDTAYFDVTLIQPEQFSASISVPPIDPCTAPDSLLVSLEFTGSGADSIIWNMGNGDVFYDSLTLDYYYTSQGTYTIDMIAIDSVCDNRDTISETFDYLFTGVNANATAPPDTAFCGPPPYDLDFSATSPSPYHFWDFGDGSGTSTQPSPSYTYTTPGTYDIMYVAIDSSTCNIADTVYFNVDISQAEELSANFNLPTVEPCTSPDSILVELDFTGTGADSLSWDMGDGSTFEDSTSIDYYYTSEGQYIITMQAWDFYCNVTDVFVDTVDFFTSYSQANAEDPGDIFLCTSPLNVDFSAGTNPTPDVFWDFGDGSGTSTDLNPTYTYADTGSYEVMFVAIDSSTCNIADTIYFDVSLAQAETFAAELNFTPPPPCGSSTALVEAQFTGSGADSIVWDMGNGDLFYTDSIYYIYTDPGTYVVSMTAYDQVCNREGTVSDTVKFVGEVISEALVPNVFTPNGDGDNDLLKIPGIDPTANFYMIIYNRWGRKVFESENNGTFWDGTVNGGADAADGVYFFEVRYKDVCTDEEKIETGHVNLIR</sequence>
<organism evidence="3 4">
    <name type="scientific">Parvicella tangerina</name>
    <dbReference type="NCBI Taxonomy" id="2829795"/>
    <lineage>
        <taxon>Bacteria</taxon>
        <taxon>Pseudomonadati</taxon>
        <taxon>Bacteroidota</taxon>
        <taxon>Flavobacteriia</taxon>
        <taxon>Flavobacteriales</taxon>
        <taxon>Parvicellaceae</taxon>
        <taxon>Parvicella</taxon>
    </lineage>
</organism>
<dbReference type="SMART" id="SM00089">
    <property type="entry name" value="PKD"/>
    <property type="match status" value="5"/>
</dbReference>
<keyword evidence="1" id="KW-0732">Signal</keyword>
<dbReference type="InterPro" id="IPR035986">
    <property type="entry name" value="PKD_dom_sf"/>
</dbReference>